<accession>A0ABD0M6Z9</accession>
<dbReference type="InterPro" id="IPR027417">
    <property type="entry name" value="P-loop_NTPase"/>
</dbReference>
<evidence type="ECO:0000256" key="10">
    <source>
        <dbReference type="ARBA" id="ARBA00048113"/>
    </source>
</evidence>
<evidence type="ECO:0000256" key="3">
    <source>
        <dbReference type="ARBA" id="ARBA00022679"/>
    </source>
</evidence>
<keyword evidence="14" id="KW-1185">Reference proteome</keyword>
<dbReference type="Pfam" id="PF00265">
    <property type="entry name" value="TK"/>
    <property type="match status" value="1"/>
</dbReference>
<keyword evidence="4" id="KW-0479">Metal-binding</keyword>
<keyword evidence="6 11" id="KW-0418">Kinase</keyword>
<dbReference type="GO" id="GO:0046872">
    <property type="term" value="F:metal ion binding"/>
    <property type="evidence" value="ECO:0007669"/>
    <property type="project" value="UniProtKB-KW"/>
</dbReference>
<dbReference type="Gene3D" id="3.30.60.20">
    <property type="match status" value="1"/>
</dbReference>
<dbReference type="InterPro" id="IPR001267">
    <property type="entry name" value="Thymidine_kinase"/>
</dbReference>
<dbReference type="FunFam" id="3.30.60.20:FF:000051">
    <property type="entry name" value="Thymidine kinase"/>
    <property type="match status" value="1"/>
</dbReference>
<evidence type="ECO:0000256" key="12">
    <source>
        <dbReference type="RuleBase" id="RU004165"/>
    </source>
</evidence>
<dbReference type="GO" id="GO:0071897">
    <property type="term" value="P:DNA biosynthetic process"/>
    <property type="evidence" value="ECO:0007669"/>
    <property type="project" value="UniProtKB-KW"/>
</dbReference>
<reference evidence="13 14" key="1">
    <citation type="journal article" date="2023" name="Sci. Data">
        <title>Genome assembly of the Korean intertidal mud-creeper Batillaria attramentaria.</title>
        <authorList>
            <person name="Patra A.K."/>
            <person name="Ho P.T."/>
            <person name="Jun S."/>
            <person name="Lee S.J."/>
            <person name="Kim Y."/>
            <person name="Won Y.J."/>
        </authorList>
    </citation>
    <scope>NUCLEOTIDE SEQUENCE [LARGE SCALE GENOMIC DNA]</scope>
    <source>
        <strain evidence="13">Wonlab-2016</strain>
    </source>
</reference>
<dbReference type="Proteomes" id="UP001519460">
    <property type="component" value="Unassembled WGS sequence"/>
</dbReference>
<name>A0ABD0M6Z9_9CAEN</name>
<dbReference type="GO" id="GO:0004797">
    <property type="term" value="F:thymidine kinase activity"/>
    <property type="evidence" value="ECO:0007669"/>
    <property type="project" value="UniProtKB-EC"/>
</dbReference>
<evidence type="ECO:0000313" key="14">
    <source>
        <dbReference type="Proteomes" id="UP001519460"/>
    </source>
</evidence>
<keyword evidence="3 11" id="KW-0808">Transferase</keyword>
<evidence type="ECO:0000256" key="4">
    <source>
        <dbReference type="ARBA" id="ARBA00022723"/>
    </source>
</evidence>
<organism evidence="13 14">
    <name type="scientific">Batillaria attramentaria</name>
    <dbReference type="NCBI Taxonomy" id="370345"/>
    <lineage>
        <taxon>Eukaryota</taxon>
        <taxon>Metazoa</taxon>
        <taxon>Spiralia</taxon>
        <taxon>Lophotrochozoa</taxon>
        <taxon>Mollusca</taxon>
        <taxon>Gastropoda</taxon>
        <taxon>Caenogastropoda</taxon>
        <taxon>Sorbeoconcha</taxon>
        <taxon>Cerithioidea</taxon>
        <taxon>Batillariidae</taxon>
        <taxon>Batillaria</taxon>
    </lineage>
</organism>
<evidence type="ECO:0000256" key="5">
    <source>
        <dbReference type="ARBA" id="ARBA00022741"/>
    </source>
</evidence>
<comment type="catalytic activity">
    <reaction evidence="10">
        <text>thymidine + ATP = dTMP + ADP + H(+)</text>
        <dbReference type="Rhea" id="RHEA:19129"/>
        <dbReference type="ChEBI" id="CHEBI:15378"/>
        <dbReference type="ChEBI" id="CHEBI:17748"/>
        <dbReference type="ChEBI" id="CHEBI:30616"/>
        <dbReference type="ChEBI" id="CHEBI:63528"/>
        <dbReference type="ChEBI" id="CHEBI:456216"/>
        <dbReference type="EC" id="2.7.1.21"/>
    </reaction>
    <physiologicalReaction direction="left-to-right" evidence="10">
        <dbReference type="Rhea" id="RHEA:19130"/>
    </physiologicalReaction>
</comment>
<evidence type="ECO:0000256" key="11">
    <source>
        <dbReference type="RuleBase" id="RU000544"/>
    </source>
</evidence>
<dbReference type="GO" id="GO:0005524">
    <property type="term" value="F:ATP binding"/>
    <property type="evidence" value="ECO:0007669"/>
    <property type="project" value="UniProtKB-KW"/>
</dbReference>
<proteinExistence type="inferred from homology"/>
<evidence type="ECO:0000256" key="9">
    <source>
        <dbReference type="ARBA" id="ARBA00046642"/>
    </source>
</evidence>
<dbReference type="EMBL" id="JACVVK020000004">
    <property type="protein sequence ID" value="KAK7507292.1"/>
    <property type="molecule type" value="Genomic_DNA"/>
</dbReference>
<dbReference type="AlphaFoldDB" id="A0ABD0M6Z9"/>
<gene>
    <name evidence="13" type="ORF">BaRGS_00001227</name>
</gene>
<comment type="subunit">
    <text evidence="9">Homotetramer. Tetramerization from dimerization is induced by ATP and increases catalytic efficiency due to a high affinity for thymidine. Tetramerization is inhibited by phosphorylation at Ser-13. Interacts (via the KEN box) with FZR1.</text>
</comment>
<comment type="similarity">
    <text evidence="1 12">Belongs to the thymidine kinase family.</text>
</comment>
<dbReference type="PANTHER" id="PTHR11441">
    <property type="entry name" value="THYMIDINE KINASE"/>
    <property type="match status" value="1"/>
</dbReference>
<keyword evidence="8 11" id="KW-0067">ATP-binding</keyword>
<dbReference type="GO" id="GO:0042802">
    <property type="term" value="F:identical protein binding"/>
    <property type="evidence" value="ECO:0007669"/>
    <property type="project" value="UniProtKB-ARBA"/>
</dbReference>
<dbReference type="PROSITE" id="PS00603">
    <property type="entry name" value="TK_CELLULAR_TYPE"/>
    <property type="match status" value="1"/>
</dbReference>
<keyword evidence="7" id="KW-0862">Zinc</keyword>
<evidence type="ECO:0000256" key="2">
    <source>
        <dbReference type="ARBA" id="ARBA00022634"/>
    </source>
</evidence>
<evidence type="ECO:0000256" key="1">
    <source>
        <dbReference type="ARBA" id="ARBA00007587"/>
    </source>
</evidence>
<keyword evidence="2 11" id="KW-0237">DNA synthesis</keyword>
<dbReference type="EC" id="2.7.1.21" evidence="11"/>
<keyword evidence="5 11" id="KW-0547">Nucleotide-binding</keyword>
<evidence type="ECO:0000256" key="7">
    <source>
        <dbReference type="ARBA" id="ARBA00022833"/>
    </source>
</evidence>
<evidence type="ECO:0000256" key="6">
    <source>
        <dbReference type="ARBA" id="ARBA00022777"/>
    </source>
</evidence>
<dbReference type="InterPro" id="IPR020633">
    <property type="entry name" value="Thymidine_kinase_CS"/>
</dbReference>
<protein>
    <recommendedName>
        <fullName evidence="11">Thymidine kinase</fullName>
        <ecNumber evidence="11">2.7.1.21</ecNumber>
    </recommendedName>
</protein>
<dbReference type="PANTHER" id="PTHR11441:SF0">
    <property type="entry name" value="THYMIDINE KINASE, CYTOSOLIC"/>
    <property type="match status" value="1"/>
</dbReference>
<dbReference type="FunFam" id="3.40.50.300:FF:001270">
    <property type="entry name" value="Thymidine kinase"/>
    <property type="match status" value="1"/>
</dbReference>
<evidence type="ECO:0000313" key="13">
    <source>
        <dbReference type="EMBL" id="KAK7507292.1"/>
    </source>
</evidence>
<dbReference type="SUPFAM" id="SSF52540">
    <property type="entry name" value="P-loop containing nucleoside triphosphate hydrolases"/>
    <property type="match status" value="1"/>
</dbReference>
<comment type="caution">
    <text evidence="13">The sequence shown here is derived from an EMBL/GenBank/DDBJ whole genome shotgun (WGS) entry which is preliminary data.</text>
</comment>
<sequence length="216" mass="24280">MHYYLFQLIIGPMFSGKTTELIRRLKRYQVAQHACLIVKYSGDTRYMNDGVATHDRQTLPAVSTDKLMPVRQKAINYDVIGIDEGQFFPDVVHFADQLANLGKIVIVAALDGTFQKKAFGDILNLVPVSENVTKLSAVCTICFKAAAFTRRKTQEDKVEVIGGGDKYLAVCRECFSAPIPPSPERAPLHEFNTPVTDQAKWERIKTQRRLFGKENA</sequence>
<evidence type="ECO:0000256" key="8">
    <source>
        <dbReference type="ARBA" id="ARBA00022840"/>
    </source>
</evidence>
<dbReference type="Gene3D" id="3.40.50.300">
    <property type="entry name" value="P-loop containing nucleotide triphosphate hydrolases"/>
    <property type="match status" value="1"/>
</dbReference>
<dbReference type="SUPFAM" id="SSF57716">
    <property type="entry name" value="Glucocorticoid receptor-like (DNA-binding domain)"/>
    <property type="match status" value="1"/>
</dbReference>